<dbReference type="InterPro" id="IPR045621">
    <property type="entry name" value="BPD_transp_1_N"/>
</dbReference>
<dbReference type="Proteomes" id="UP000791080">
    <property type="component" value="Unassembled WGS sequence"/>
</dbReference>
<dbReference type="SUPFAM" id="SSF161098">
    <property type="entry name" value="MetI-like"/>
    <property type="match status" value="1"/>
</dbReference>
<dbReference type="CDD" id="cd06261">
    <property type="entry name" value="TM_PBP2"/>
    <property type="match status" value="1"/>
</dbReference>
<evidence type="ECO:0000259" key="8">
    <source>
        <dbReference type="PROSITE" id="PS50928"/>
    </source>
</evidence>
<accession>A0ABT1JIF7</accession>
<evidence type="ECO:0000256" key="4">
    <source>
        <dbReference type="ARBA" id="ARBA00022692"/>
    </source>
</evidence>
<keyword evidence="4 7" id="KW-0812">Transmembrane</keyword>
<evidence type="ECO:0000256" key="5">
    <source>
        <dbReference type="ARBA" id="ARBA00022989"/>
    </source>
</evidence>
<dbReference type="EMBL" id="AUBJ02000001">
    <property type="protein sequence ID" value="MCP2332303.1"/>
    <property type="molecule type" value="Genomic_DNA"/>
</dbReference>
<dbReference type="Pfam" id="PF19300">
    <property type="entry name" value="BPD_transp_1_N"/>
    <property type="match status" value="1"/>
</dbReference>
<dbReference type="Pfam" id="PF00528">
    <property type="entry name" value="BPD_transp_1"/>
    <property type="match status" value="1"/>
</dbReference>
<proteinExistence type="inferred from homology"/>
<feature type="transmembrane region" description="Helical" evidence="7">
    <location>
        <begin position="300"/>
        <end position="324"/>
    </location>
</feature>
<evidence type="ECO:0000256" key="7">
    <source>
        <dbReference type="RuleBase" id="RU363032"/>
    </source>
</evidence>
<keyword evidence="5 7" id="KW-1133">Transmembrane helix</keyword>
<dbReference type="Gene3D" id="1.10.3720.10">
    <property type="entry name" value="MetI-like"/>
    <property type="match status" value="1"/>
</dbReference>
<evidence type="ECO:0000256" key="6">
    <source>
        <dbReference type="ARBA" id="ARBA00023136"/>
    </source>
</evidence>
<comment type="similarity">
    <text evidence="7">Belongs to the binding-protein-dependent transport system permease family.</text>
</comment>
<keyword evidence="10" id="KW-1185">Reference proteome</keyword>
<dbReference type="InterPro" id="IPR000515">
    <property type="entry name" value="MetI-like"/>
</dbReference>
<feature type="transmembrane region" description="Helical" evidence="7">
    <location>
        <begin position="9"/>
        <end position="27"/>
    </location>
</feature>
<keyword evidence="2 7" id="KW-0813">Transport</keyword>
<gene>
    <name evidence="9" type="ORF">G443_002573</name>
</gene>
<feature type="transmembrane region" description="Helical" evidence="7">
    <location>
        <begin position="137"/>
        <end position="159"/>
    </location>
</feature>
<keyword evidence="6 7" id="KW-0472">Membrane</keyword>
<evidence type="ECO:0000313" key="10">
    <source>
        <dbReference type="Proteomes" id="UP000791080"/>
    </source>
</evidence>
<feature type="domain" description="ABC transmembrane type-1" evidence="8">
    <location>
        <begin position="98"/>
        <end position="321"/>
    </location>
</feature>
<evidence type="ECO:0000256" key="2">
    <source>
        <dbReference type="ARBA" id="ARBA00022448"/>
    </source>
</evidence>
<keyword evidence="3" id="KW-1003">Cell membrane</keyword>
<dbReference type="PROSITE" id="PS50928">
    <property type="entry name" value="ABC_TM1"/>
    <property type="match status" value="1"/>
</dbReference>
<feature type="transmembrane region" description="Helical" evidence="7">
    <location>
        <begin position="195"/>
        <end position="213"/>
    </location>
</feature>
<dbReference type="PANTHER" id="PTHR43163:SF6">
    <property type="entry name" value="DIPEPTIDE TRANSPORT SYSTEM PERMEASE PROTEIN DPPB-RELATED"/>
    <property type="match status" value="1"/>
</dbReference>
<dbReference type="InterPro" id="IPR035906">
    <property type="entry name" value="MetI-like_sf"/>
</dbReference>
<dbReference type="PANTHER" id="PTHR43163">
    <property type="entry name" value="DIPEPTIDE TRANSPORT SYSTEM PERMEASE PROTEIN DPPB-RELATED"/>
    <property type="match status" value="1"/>
</dbReference>
<comment type="caution">
    <text evidence="9">The sequence shown here is derived from an EMBL/GenBank/DDBJ whole genome shotgun (WGS) entry which is preliminary data.</text>
</comment>
<dbReference type="RefSeq" id="WP_026417314.1">
    <property type="nucleotide sequence ID" value="NZ_AUBJ02000001.1"/>
</dbReference>
<feature type="transmembrane region" description="Helical" evidence="7">
    <location>
        <begin position="252"/>
        <end position="280"/>
    </location>
</feature>
<sequence length="331" mass="36728">MLRYIIRRILISIPILGIGSFLAYLLVSAAGNPIGEYRATPGVTEEDVQNLMIELGLDRPIWARYWDWLTGFLTGDWGESLALGSAKADVYEEVMRAFSVTFRLVIGAEILAIVLGVAIGVLAAVRQYTIFDYVATTTAFVMFSMPLFCVAIVLKMYGIRFNDLLVSMGGERWIRTIPPAQGFQGSFFEQFSQYVGVYLLPTLSLMLISFAAYSRFQRASMLETLSSDYVRTARAKGLRPSRVIFRHAFRNALIPVTTMVSLNFSAVLGGAIMTEMVFGWRGMGSLLVDAVGQKDPPMLMGWLMVTAVLTVAFNLVADIVYGFLDPRIRLG</sequence>
<evidence type="ECO:0000256" key="3">
    <source>
        <dbReference type="ARBA" id="ARBA00022475"/>
    </source>
</evidence>
<reference evidence="9 10" key="1">
    <citation type="submission" date="2022-06" db="EMBL/GenBank/DDBJ databases">
        <title>Genomic Encyclopedia of Type Strains, Phase I: the one thousand microbial genomes (KMG-I) project.</title>
        <authorList>
            <person name="Kyrpides N."/>
        </authorList>
    </citation>
    <scope>NUCLEOTIDE SEQUENCE [LARGE SCALE GENOMIC DNA]</scope>
    <source>
        <strain evidence="9 10">DSM 43889</strain>
    </source>
</reference>
<organism evidence="9 10">
    <name type="scientific">Actinoalloteichus caeruleus DSM 43889</name>
    <dbReference type="NCBI Taxonomy" id="1120930"/>
    <lineage>
        <taxon>Bacteria</taxon>
        <taxon>Bacillati</taxon>
        <taxon>Actinomycetota</taxon>
        <taxon>Actinomycetes</taxon>
        <taxon>Pseudonocardiales</taxon>
        <taxon>Pseudonocardiaceae</taxon>
        <taxon>Actinoalloteichus</taxon>
        <taxon>Actinoalloteichus cyanogriseus</taxon>
    </lineage>
</organism>
<feature type="transmembrane region" description="Helical" evidence="7">
    <location>
        <begin position="104"/>
        <end position="125"/>
    </location>
</feature>
<evidence type="ECO:0000256" key="1">
    <source>
        <dbReference type="ARBA" id="ARBA00004651"/>
    </source>
</evidence>
<name>A0ABT1JIF7_ACTCY</name>
<evidence type="ECO:0000313" key="9">
    <source>
        <dbReference type="EMBL" id="MCP2332303.1"/>
    </source>
</evidence>
<protein>
    <submittedName>
        <fullName evidence="9">Peptide/nickel transport system permease protein</fullName>
    </submittedName>
</protein>
<comment type="subcellular location">
    <subcellularLocation>
        <location evidence="1 7">Cell membrane</location>
        <topology evidence="1 7">Multi-pass membrane protein</topology>
    </subcellularLocation>
</comment>